<protein>
    <recommendedName>
        <fullName evidence="8">Cytochrome P450</fullName>
    </recommendedName>
</protein>
<evidence type="ECO:0000313" key="6">
    <source>
        <dbReference type="EMBL" id="KAJ0980230.1"/>
    </source>
</evidence>
<dbReference type="GO" id="GO:0004497">
    <property type="term" value="F:monooxygenase activity"/>
    <property type="evidence" value="ECO:0007669"/>
    <property type="project" value="InterPro"/>
</dbReference>
<dbReference type="Pfam" id="PF00067">
    <property type="entry name" value="p450"/>
    <property type="match status" value="1"/>
</dbReference>
<dbReference type="GO" id="GO:0020037">
    <property type="term" value="F:heme binding"/>
    <property type="evidence" value="ECO:0007669"/>
    <property type="project" value="InterPro"/>
</dbReference>
<dbReference type="OrthoDB" id="1470350at2759"/>
<evidence type="ECO:0000313" key="7">
    <source>
        <dbReference type="Proteomes" id="UP001085076"/>
    </source>
</evidence>
<gene>
    <name evidence="6" type="ORF">J5N97_008485</name>
</gene>
<dbReference type="InterPro" id="IPR001128">
    <property type="entry name" value="Cyt_P450"/>
</dbReference>
<keyword evidence="3" id="KW-0560">Oxidoreductase</keyword>
<keyword evidence="7" id="KW-1185">Reference proteome</keyword>
<evidence type="ECO:0008006" key="8">
    <source>
        <dbReference type="Google" id="ProtNLM"/>
    </source>
</evidence>
<keyword evidence="1" id="KW-0349">Heme</keyword>
<keyword evidence="4" id="KW-0408">Iron</keyword>
<dbReference type="GO" id="GO:0005506">
    <property type="term" value="F:iron ion binding"/>
    <property type="evidence" value="ECO:0007669"/>
    <property type="project" value="InterPro"/>
</dbReference>
<keyword evidence="5" id="KW-1133">Transmembrane helix</keyword>
<keyword evidence="5" id="KW-0812">Transmembrane</keyword>
<dbReference type="SUPFAM" id="SSF48264">
    <property type="entry name" value="Cytochrome P450"/>
    <property type="match status" value="1"/>
</dbReference>
<evidence type="ECO:0000256" key="4">
    <source>
        <dbReference type="ARBA" id="ARBA00023004"/>
    </source>
</evidence>
<dbReference type="PANTHER" id="PTHR47947:SF3">
    <property type="entry name" value="CYTOCHROME P450 81D1-LIKE"/>
    <property type="match status" value="1"/>
</dbReference>
<keyword evidence="5" id="KW-0472">Membrane</keyword>
<accession>A0A9D5CXR7</accession>
<feature type="transmembrane region" description="Helical" evidence="5">
    <location>
        <begin position="15"/>
        <end position="34"/>
    </location>
</feature>
<keyword evidence="2" id="KW-0479">Metal-binding</keyword>
<name>A0A9D5CXR7_9LILI</name>
<proteinExistence type="predicted"/>
<sequence>MEELSREELSREELSLYYLLAIFTALVFITKHLLQVLHLSKHFAIPILGHVHLLKNPVHQSLAGIAAKHGHVLRLRFGSRPVLVVSSPSAAEECFTKNDIIFANRPRILSAKHFGYDSTAFVYAPFSSPWRAHRRFTTLHALSPSRLTNLSSELCLLLR</sequence>
<evidence type="ECO:0000256" key="5">
    <source>
        <dbReference type="SAM" id="Phobius"/>
    </source>
</evidence>
<organism evidence="6 7">
    <name type="scientific">Dioscorea zingiberensis</name>
    <dbReference type="NCBI Taxonomy" id="325984"/>
    <lineage>
        <taxon>Eukaryota</taxon>
        <taxon>Viridiplantae</taxon>
        <taxon>Streptophyta</taxon>
        <taxon>Embryophyta</taxon>
        <taxon>Tracheophyta</taxon>
        <taxon>Spermatophyta</taxon>
        <taxon>Magnoliopsida</taxon>
        <taxon>Liliopsida</taxon>
        <taxon>Dioscoreales</taxon>
        <taxon>Dioscoreaceae</taxon>
        <taxon>Dioscorea</taxon>
    </lineage>
</organism>
<dbReference type="InterPro" id="IPR050651">
    <property type="entry name" value="Plant_Cytochrome_P450_Monoox"/>
</dbReference>
<reference evidence="6" key="2">
    <citation type="journal article" date="2022" name="Hortic Res">
        <title>The genome of Dioscorea zingiberensis sheds light on the biosynthesis, origin and evolution of the medicinally important diosgenin saponins.</title>
        <authorList>
            <person name="Li Y."/>
            <person name="Tan C."/>
            <person name="Li Z."/>
            <person name="Guo J."/>
            <person name="Li S."/>
            <person name="Chen X."/>
            <person name="Wang C."/>
            <person name="Dai X."/>
            <person name="Yang H."/>
            <person name="Song W."/>
            <person name="Hou L."/>
            <person name="Xu J."/>
            <person name="Tong Z."/>
            <person name="Xu A."/>
            <person name="Yuan X."/>
            <person name="Wang W."/>
            <person name="Yang Q."/>
            <person name="Chen L."/>
            <person name="Sun Z."/>
            <person name="Wang K."/>
            <person name="Pan B."/>
            <person name="Chen J."/>
            <person name="Bao Y."/>
            <person name="Liu F."/>
            <person name="Qi X."/>
            <person name="Gang D.R."/>
            <person name="Wen J."/>
            <person name="Li J."/>
        </authorList>
    </citation>
    <scope>NUCLEOTIDE SEQUENCE</scope>
    <source>
        <strain evidence="6">Dzin_1.0</strain>
    </source>
</reference>
<dbReference type="PRINTS" id="PR00463">
    <property type="entry name" value="EP450I"/>
</dbReference>
<dbReference type="AlphaFoldDB" id="A0A9D5CXR7"/>
<dbReference type="InterPro" id="IPR036396">
    <property type="entry name" value="Cyt_P450_sf"/>
</dbReference>
<dbReference type="PANTHER" id="PTHR47947">
    <property type="entry name" value="CYTOCHROME P450 82C3-RELATED"/>
    <property type="match status" value="1"/>
</dbReference>
<reference evidence="6" key="1">
    <citation type="submission" date="2021-03" db="EMBL/GenBank/DDBJ databases">
        <authorList>
            <person name="Li Z."/>
            <person name="Yang C."/>
        </authorList>
    </citation>
    <scope>NUCLEOTIDE SEQUENCE</scope>
    <source>
        <strain evidence="6">Dzin_1.0</strain>
        <tissue evidence="6">Leaf</tissue>
    </source>
</reference>
<evidence type="ECO:0000256" key="2">
    <source>
        <dbReference type="ARBA" id="ARBA00022723"/>
    </source>
</evidence>
<dbReference type="Proteomes" id="UP001085076">
    <property type="component" value="Miscellaneous, Linkage group lg02"/>
</dbReference>
<comment type="caution">
    <text evidence="6">The sequence shown here is derived from an EMBL/GenBank/DDBJ whole genome shotgun (WGS) entry which is preliminary data.</text>
</comment>
<dbReference type="Gene3D" id="1.10.630.10">
    <property type="entry name" value="Cytochrome P450"/>
    <property type="match status" value="1"/>
</dbReference>
<dbReference type="GO" id="GO:0016705">
    <property type="term" value="F:oxidoreductase activity, acting on paired donors, with incorporation or reduction of molecular oxygen"/>
    <property type="evidence" value="ECO:0007669"/>
    <property type="project" value="InterPro"/>
</dbReference>
<evidence type="ECO:0000256" key="3">
    <source>
        <dbReference type="ARBA" id="ARBA00023002"/>
    </source>
</evidence>
<evidence type="ECO:0000256" key="1">
    <source>
        <dbReference type="ARBA" id="ARBA00022617"/>
    </source>
</evidence>
<dbReference type="EMBL" id="JAGGNH010000002">
    <property type="protein sequence ID" value="KAJ0980230.1"/>
    <property type="molecule type" value="Genomic_DNA"/>
</dbReference>
<dbReference type="InterPro" id="IPR002401">
    <property type="entry name" value="Cyt_P450_E_grp-I"/>
</dbReference>